<keyword evidence="3" id="KW-1185">Reference proteome</keyword>
<dbReference type="AlphaFoldDB" id="A0A1W6LFK9"/>
<sequence>MNLEFAIPSWAACGPGLSTPADWRAWAAAPCVPAGEPRPDLSQVPAMVRRRLNALGRTALQPAFDVHTPAPDVPVVFASRYGDASRALDLLAELVRGEALSPTSFGLSVHNAIGAMYSIIRGDRSNYLSVAAGPGTAAAGLVEAAGLLADGAPEVLVVCCDAPLPGGYATFEDGPAALYAWAWRVTAPVAGQVRYSLAAEPAAAASEPAALPFGLDVMRFVAADAPSLTRTASGTAWTWRRHDA</sequence>
<dbReference type="STRING" id="946333.A4W93_25865"/>
<dbReference type="InterPro" id="IPR014030">
    <property type="entry name" value="Ketoacyl_synth_N"/>
</dbReference>
<dbReference type="EMBL" id="CP015118">
    <property type="protein sequence ID" value="ARN23062.1"/>
    <property type="molecule type" value="Genomic_DNA"/>
</dbReference>
<accession>A0A1W6LFK9</accession>
<dbReference type="Proteomes" id="UP000193427">
    <property type="component" value="Chromosome"/>
</dbReference>
<dbReference type="KEGG" id="rgu:A4W93_25865"/>
<gene>
    <name evidence="2" type="ORF">A4W93_25865</name>
</gene>
<protein>
    <recommendedName>
        <fullName evidence="1">Beta-ketoacyl synthase-like N-terminal domain-containing protein</fullName>
    </recommendedName>
</protein>
<proteinExistence type="predicted"/>
<evidence type="ECO:0000313" key="2">
    <source>
        <dbReference type="EMBL" id="ARN23062.1"/>
    </source>
</evidence>
<feature type="domain" description="Beta-ketoacyl synthase-like N-terminal" evidence="1">
    <location>
        <begin position="23"/>
        <end position="239"/>
    </location>
</feature>
<reference evidence="2 3" key="1">
    <citation type="submission" date="2016-04" db="EMBL/GenBank/DDBJ databases">
        <title>Complete genome sequence of natural rubber-degrading, novel Gram-negative bacterium, Rhizobacter gummiphilus strain NS21.</title>
        <authorList>
            <person name="Tabata M."/>
            <person name="Kasai D."/>
            <person name="Fukuda M."/>
        </authorList>
    </citation>
    <scope>NUCLEOTIDE SEQUENCE [LARGE SCALE GENOMIC DNA]</scope>
    <source>
        <strain evidence="2 3">NS21</strain>
    </source>
</reference>
<organism evidence="2 3">
    <name type="scientific">Piscinibacter gummiphilus</name>
    <dbReference type="NCBI Taxonomy" id="946333"/>
    <lineage>
        <taxon>Bacteria</taxon>
        <taxon>Pseudomonadati</taxon>
        <taxon>Pseudomonadota</taxon>
        <taxon>Betaproteobacteria</taxon>
        <taxon>Burkholderiales</taxon>
        <taxon>Sphaerotilaceae</taxon>
        <taxon>Piscinibacter</taxon>
    </lineage>
</organism>
<name>A0A1W6LFK9_9BURK</name>
<dbReference type="Pfam" id="PF13723">
    <property type="entry name" value="Ketoacyl-synt_2"/>
    <property type="match status" value="1"/>
</dbReference>
<evidence type="ECO:0000259" key="1">
    <source>
        <dbReference type="Pfam" id="PF13723"/>
    </source>
</evidence>
<dbReference type="RefSeq" id="WP_085753376.1">
    <property type="nucleotide sequence ID" value="NZ_BSPR01000015.1"/>
</dbReference>
<dbReference type="OrthoDB" id="9798676at2"/>
<evidence type="ECO:0000313" key="3">
    <source>
        <dbReference type="Proteomes" id="UP000193427"/>
    </source>
</evidence>